<feature type="domain" description="ABC transporter" evidence="9">
    <location>
        <begin position="25"/>
        <end position="264"/>
    </location>
</feature>
<evidence type="ECO:0000256" key="3">
    <source>
        <dbReference type="ARBA" id="ARBA00022448"/>
    </source>
</evidence>
<proteinExistence type="inferred from homology"/>
<dbReference type="InterPro" id="IPR003593">
    <property type="entry name" value="AAA+_ATPase"/>
</dbReference>
<dbReference type="SUPFAM" id="SSF52540">
    <property type="entry name" value="P-loop containing nucleoside triphosphate hydrolases"/>
    <property type="match status" value="1"/>
</dbReference>
<keyword evidence="11" id="KW-1185">Reference proteome</keyword>
<dbReference type="GO" id="GO:0005524">
    <property type="term" value="F:ATP binding"/>
    <property type="evidence" value="ECO:0007669"/>
    <property type="project" value="UniProtKB-KW"/>
</dbReference>
<dbReference type="GO" id="GO:0005886">
    <property type="term" value="C:plasma membrane"/>
    <property type="evidence" value="ECO:0007669"/>
    <property type="project" value="UniProtKB-SubCell"/>
</dbReference>
<keyword evidence="5" id="KW-0547">Nucleotide-binding</keyword>
<evidence type="ECO:0000256" key="6">
    <source>
        <dbReference type="ARBA" id="ARBA00022840"/>
    </source>
</evidence>
<organism evidence="10 11">
    <name type="scientific">Brevibacterium celere</name>
    <dbReference type="NCBI Taxonomy" id="225845"/>
    <lineage>
        <taxon>Bacteria</taxon>
        <taxon>Bacillati</taxon>
        <taxon>Actinomycetota</taxon>
        <taxon>Actinomycetes</taxon>
        <taxon>Micrococcales</taxon>
        <taxon>Brevibacteriaceae</taxon>
        <taxon>Brevibacterium</taxon>
    </lineage>
</organism>
<dbReference type="PROSITE" id="PS00211">
    <property type="entry name" value="ABC_TRANSPORTER_1"/>
    <property type="match status" value="1"/>
</dbReference>
<dbReference type="GO" id="GO:0015424">
    <property type="term" value="F:ABC-type amino acid transporter activity"/>
    <property type="evidence" value="ECO:0007669"/>
    <property type="project" value="InterPro"/>
</dbReference>
<dbReference type="Gene3D" id="3.40.50.300">
    <property type="entry name" value="P-loop containing nucleotide triphosphate hydrolases"/>
    <property type="match status" value="1"/>
</dbReference>
<dbReference type="Proteomes" id="UP000253509">
    <property type="component" value="Unassembled WGS sequence"/>
</dbReference>
<dbReference type="PIRSF" id="PIRSF039085">
    <property type="entry name" value="ABC_ATPase_HisP"/>
    <property type="match status" value="1"/>
</dbReference>
<keyword evidence="6 10" id="KW-0067">ATP-binding</keyword>
<dbReference type="PROSITE" id="PS50893">
    <property type="entry name" value="ABC_TRANSPORTER_2"/>
    <property type="match status" value="1"/>
</dbReference>
<dbReference type="InterPro" id="IPR003439">
    <property type="entry name" value="ABC_transporter-like_ATP-bd"/>
</dbReference>
<dbReference type="AlphaFoldDB" id="A0A366IIX7"/>
<evidence type="ECO:0000256" key="2">
    <source>
        <dbReference type="ARBA" id="ARBA00005417"/>
    </source>
</evidence>
<keyword evidence="3" id="KW-0813">Transport</keyword>
<evidence type="ECO:0000313" key="11">
    <source>
        <dbReference type="Proteomes" id="UP000253509"/>
    </source>
</evidence>
<evidence type="ECO:0000256" key="1">
    <source>
        <dbReference type="ARBA" id="ARBA00004202"/>
    </source>
</evidence>
<dbReference type="GO" id="GO:0016887">
    <property type="term" value="F:ATP hydrolysis activity"/>
    <property type="evidence" value="ECO:0007669"/>
    <property type="project" value="InterPro"/>
</dbReference>
<evidence type="ECO:0000313" key="10">
    <source>
        <dbReference type="EMBL" id="RBP70238.1"/>
    </source>
</evidence>
<accession>A0A366IIX7</accession>
<gene>
    <name evidence="10" type="ORF">DFO65_1099</name>
</gene>
<evidence type="ECO:0000256" key="5">
    <source>
        <dbReference type="ARBA" id="ARBA00022741"/>
    </source>
</evidence>
<keyword evidence="7" id="KW-0029">Amino-acid transport</keyword>
<comment type="similarity">
    <text evidence="2">Belongs to the ABC transporter superfamily.</text>
</comment>
<keyword evidence="8" id="KW-0472">Membrane</keyword>
<dbReference type="Pfam" id="PF00005">
    <property type="entry name" value="ABC_tran"/>
    <property type="match status" value="1"/>
</dbReference>
<dbReference type="EMBL" id="QNSB01000009">
    <property type="protein sequence ID" value="RBP70238.1"/>
    <property type="molecule type" value="Genomic_DNA"/>
</dbReference>
<dbReference type="PANTHER" id="PTHR43166:SF9">
    <property type="entry name" value="GLUTAMATE_ASPARTATE IMPORT ATP-BINDING PROTEIN GLTL"/>
    <property type="match status" value="1"/>
</dbReference>
<sequence>MSVSQVSQEYSALDEGATTMEGPFVSAVRLTKQFGEHKAVDEVSLEVARGEVISIIGPSGAGKSSFIRCLNLLEVPQSGRLRIDDAAIDLDAGPPSKTAVRNLRQHTGMVFQSFNLFPHFTALKNVALPQMRVHHRSRAEAEERAMAELRRVGLESKAHAYPAQCSGGQQQRIAIARALAMDPELMLFDEPTSGLDPEIGAEILQVMRKLAEDDMTMLIVTHEMEFARHVSNRIAVMVDGALIEQGPPEQIMTAPESIRTQKFLSAVLGR</sequence>
<dbReference type="PANTHER" id="PTHR43166">
    <property type="entry name" value="AMINO ACID IMPORT ATP-BINDING PROTEIN"/>
    <property type="match status" value="1"/>
</dbReference>
<comment type="subcellular location">
    <subcellularLocation>
        <location evidence="1">Cell membrane</location>
        <topology evidence="1">Peripheral membrane protein</topology>
    </subcellularLocation>
</comment>
<evidence type="ECO:0000256" key="4">
    <source>
        <dbReference type="ARBA" id="ARBA00022475"/>
    </source>
</evidence>
<protein>
    <submittedName>
        <fullName evidence="10">Amino acid ABC transporter ATP-binding protein (PAAT family)</fullName>
    </submittedName>
</protein>
<evidence type="ECO:0000256" key="7">
    <source>
        <dbReference type="ARBA" id="ARBA00022970"/>
    </source>
</evidence>
<evidence type="ECO:0000259" key="9">
    <source>
        <dbReference type="PROSITE" id="PS50893"/>
    </source>
</evidence>
<keyword evidence="4" id="KW-1003">Cell membrane</keyword>
<dbReference type="InterPro" id="IPR017871">
    <property type="entry name" value="ABC_transporter-like_CS"/>
</dbReference>
<dbReference type="SMART" id="SM00382">
    <property type="entry name" value="AAA"/>
    <property type="match status" value="1"/>
</dbReference>
<dbReference type="InterPro" id="IPR050086">
    <property type="entry name" value="MetN_ABC_transporter-like"/>
</dbReference>
<dbReference type="InterPro" id="IPR030679">
    <property type="entry name" value="ABC_ATPase_HisP-typ"/>
</dbReference>
<evidence type="ECO:0000256" key="8">
    <source>
        <dbReference type="ARBA" id="ARBA00023136"/>
    </source>
</evidence>
<comment type="caution">
    <text evidence="10">The sequence shown here is derived from an EMBL/GenBank/DDBJ whole genome shotgun (WGS) entry which is preliminary data.</text>
</comment>
<dbReference type="InterPro" id="IPR027417">
    <property type="entry name" value="P-loop_NTPase"/>
</dbReference>
<name>A0A366IIX7_9MICO</name>
<reference evidence="10 11" key="1">
    <citation type="submission" date="2018-06" db="EMBL/GenBank/DDBJ databases">
        <title>Freshwater and sediment microbial communities from various areas in North America, analyzing microbe dynamics in response to fracking.</title>
        <authorList>
            <person name="Lamendella R."/>
        </authorList>
    </citation>
    <scope>NUCLEOTIDE SEQUENCE [LARGE SCALE GENOMIC DNA]</scope>
    <source>
        <strain evidence="10 11">3b_TX</strain>
    </source>
</reference>